<dbReference type="Gene3D" id="3.40.50.150">
    <property type="entry name" value="Vaccinia Virus protein VP39"/>
    <property type="match status" value="1"/>
</dbReference>
<dbReference type="GO" id="GO:0032259">
    <property type="term" value="P:methylation"/>
    <property type="evidence" value="ECO:0007669"/>
    <property type="project" value="UniProtKB-KW"/>
</dbReference>
<dbReference type="SUPFAM" id="SSF53335">
    <property type="entry name" value="S-adenosyl-L-methionine-dependent methyltransferases"/>
    <property type="match status" value="1"/>
</dbReference>
<dbReference type="InterPro" id="IPR002052">
    <property type="entry name" value="DNA_methylase_N6_adenine_CS"/>
</dbReference>
<evidence type="ECO:0000259" key="1">
    <source>
        <dbReference type="Pfam" id="PF05175"/>
    </source>
</evidence>
<dbReference type="RefSeq" id="WP_285152821.1">
    <property type="nucleotide sequence ID" value="NZ_JASSPP010000004.1"/>
</dbReference>
<reference evidence="2 3" key="1">
    <citation type="submission" date="2023-06" db="EMBL/GenBank/DDBJ databases">
        <title>Antibody response to the Sneathia vaginalis cytopathogenic toxin A during pregnancy.</title>
        <authorList>
            <person name="Mccoy Z.T."/>
            <person name="Serrano M.G."/>
            <person name="Spaine K."/>
            <person name="Edwards D.J."/>
            <person name="Buck G.A."/>
            <person name="Jefferson K."/>
        </authorList>
    </citation>
    <scope>NUCLEOTIDE SEQUENCE [LARGE SCALE GENOMIC DNA]</scope>
    <source>
        <strain evidence="2 3">CCUG 42621</strain>
    </source>
</reference>
<dbReference type="PANTHER" id="PTHR47739">
    <property type="entry name" value="TRNA1(VAL) (ADENINE(37)-N6)-METHYLTRANSFERASE"/>
    <property type="match status" value="1"/>
</dbReference>
<proteinExistence type="predicted"/>
<protein>
    <submittedName>
        <fullName evidence="2">Methyltransferase</fullName>
    </submittedName>
</protein>
<gene>
    <name evidence="2" type="ORF">QQA45_03095</name>
</gene>
<sequence>MLSVNMVKSYIGNMIETIGTYTIKLNNENFNITTDAIELVNFMLKDDISVGDILEIGAGSGYISFKLYGYNKNIVAVEIQKDVFKLLEKNIRINNLKIKAINEDIIKYEGKFDYIISNPPYYKLESGKYPKNEVVKNSKFETLLNLENICKKIYSFLKSDKSKFYLVYPIYRKEEVKKEILKNNLKIIREQQTAKLYFICGSKKN</sequence>
<dbReference type="CDD" id="cd02440">
    <property type="entry name" value="AdoMet_MTases"/>
    <property type="match status" value="1"/>
</dbReference>
<evidence type="ECO:0000313" key="2">
    <source>
        <dbReference type="EMBL" id="MDK9580501.1"/>
    </source>
</evidence>
<dbReference type="EMBL" id="JASSPP010000004">
    <property type="protein sequence ID" value="MDK9580501.1"/>
    <property type="molecule type" value="Genomic_DNA"/>
</dbReference>
<dbReference type="InterPro" id="IPR007848">
    <property type="entry name" value="Small_mtfrase_dom"/>
</dbReference>
<keyword evidence="2" id="KW-0489">Methyltransferase</keyword>
<keyword evidence="3" id="KW-1185">Reference proteome</keyword>
<comment type="caution">
    <text evidence="2">The sequence shown here is derived from an EMBL/GenBank/DDBJ whole genome shotgun (WGS) entry which is preliminary data.</text>
</comment>
<dbReference type="Pfam" id="PF05175">
    <property type="entry name" value="MTS"/>
    <property type="match status" value="1"/>
</dbReference>
<dbReference type="GO" id="GO:0008168">
    <property type="term" value="F:methyltransferase activity"/>
    <property type="evidence" value="ECO:0007669"/>
    <property type="project" value="UniProtKB-KW"/>
</dbReference>
<dbReference type="PROSITE" id="PS00092">
    <property type="entry name" value="N6_MTASE"/>
    <property type="match status" value="1"/>
</dbReference>
<evidence type="ECO:0000313" key="3">
    <source>
        <dbReference type="Proteomes" id="UP001225134"/>
    </source>
</evidence>
<dbReference type="InterPro" id="IPR029063">
    <property type="entry name" value="SAM-dependent_MTases_sf"/>
</dbReference>
<accession>A0ABT7HJ00</accession>
<dbReference type="InterPro" id="IPR050210">
    <property type="entry name" value="tRNA_Adenine-N(6)_MTase"/>
</dbReference>
<dbReference type="Proteomes" id="UP001225134">
    <property type="component" value="Unassembled WGS sequence"/>
</dbReference>
<feature type="domain" description="Methyltransferase small" evidence="1">
    <location>
        <begin position="46"/>
        <end position="123"/>
    </location>
</feature>
<name>A0ABT7HJ00_9FUSO</name>
<organism evidence="2 3">
    <name type="scientific">Sneathia sanguinegens</name>
    <dbReference type="NCBI Taxonomy" id="40543"/>
    <lineage>
        <taxon>Bacteria</taxon>
        <taxon>Fusobacteriati</taxon>
        <taxon>Fusobacteriota</taxon>
        <taxon>Fusobacteriia</taxon>
        <taxon>Fusobacteriales</taxon>
        <taxon>Leptotrichiaceae</taxon>
        <taxon>Sneathia</taxon>
    </lineage>
</organism>
<keyword evidence="2" id="KW-0808">Transferase</keyword>
<dbReference type="PANTHER" id="PTHR47739:SF1">
    <property type="entry name" value="TRNA1(VAL) (ADENINE(37)-N6)-METHYLTRANSFERASE"/>
    <property type="match status" value="1"/>
</dbReference>